<evidence type="ECO:0000256" key="5">
    <source>
        <dbReference type="ARBA" id="ARBA00022777"/>
    </source>
</evidence>
<dbReference type="InterPro" id="IPR045063">
    <property type="entry name" value="Dynamin_N"/>
</dbReference>
<keyword evidence="8" id="KW-1185">Reference proteome</keyword>
<dbReference type="HOGENOM" id="CLU_349949_0_0_1"/>
<dbReference type="GO" id="GO:0005741">
    <property type="term" value="C:mitochondrial outer membrane"/>
    <property type="evidence" value="ECO:0000318"/>
    <property type="project" value="GO_Central"/>
</dbReference>
<accession>A7RGQ2</accession>
<keyword evidence="4" id="KW-0808">Transferase</keyword>
<dbReference type="InterPro" id="IPR027417">
    <property type="entry name" value="P-loop_NTPase"/>
</dbReference>
<dbReference type="GO" id="GO:0008053">
    <property type="term" value="P:mitochondrial fusion"/>
    <property type="evidence" value="ECO:0000318"/>
    <property type="project" value="GO_Central"/>
</dbReference>
<name>A7RGQ2_NEMVE</name>
<dbReference type="EMBL" id="DS469509">
    <property type="protein sequence ID" value="EDO49580.1"/>
    <property type="molecule type" value="Genomic_DNA"/>
</dbReference>
<dbReference type="AlphaFoldDB" id="A7RGQ2"/>
<evidence type="ECO:0000256" key="3">
    <source>
        <dbReference type="ARBA" id="ARBA00022527"/>
    </source>
</evidence>
<dbReference type="InParanoid" id="A7RGQ2"/>
<organism evidence="7 8">
    <name type="scientific">Nematostella vectensis</name>
    <name type="common">Starlet sea anemone</name>
    <dbReference type="NCBI Taxonomy" id="45351"/>
    <lineage>
        <taxon>Eukaryota</taxon>
        <taxon>Metazoa</taxon>
        <taxon>Cnidaria</taxon>
        <taxon>Anthozoa</taxon>
        <taxon>Hexacorallia</taxon>
        <taxon>Actiniaria</taxon>
        <taxon>Edwardsiidae</taxon>
        <taxon>Nematostella</taxon>
    </lineage>
</organism>
<proteinExistence type="predicted"/>
<dbReference type="SUPFAM" id="SSF52540">
    <property type="entry name" value="P-loop containing nucleoside triphosphate hydrolases"/>
    <property type="match status" value="1"/>
</dbReference>
<dbReference type="GO" id="GO:0051646">
    <property type="term" value="P:mitochondrion localization"/>
    <property type="evidence" value="ECO:0000318"/>
    <property type="project" value="GO_Central"/>
</dbReference>
<dbReference type="PANTHER" id="PTHR46392:SF1">
    <property type="entry name" value="DUAL SERINE_THREONINE AND TYROSINE PROTEIN KINASE"/>
    <property type="match status" value="1"/>
</dbReference>
<dbReference type="Gene3D" id="3.40.50.300">
    <property type="entry name" value="P-loop containing nucleotide triphosphate hydrolases"/>
    <property type="match status" value="1"/>
</dbReference>
<protein>
    <recommendedName>
        <fullName evidence="6">Dynamin N-terminal domain-containing protein</fullName>
    </recommendedName>
</protein>
<evidence type="ECO:0000256" key="4">
    <source>
        <dbReference type="ARBA" id="ARBA00022679"/>
    </source>
</evidence>
<reference evidence="7 8" key="1">
    <citation type="journal article" date="2007" name="Science">
        <title>Sea anemone genome reveals ancestral eumetazoan gene repertoire and genomic organization.</title>
        <authorList>
            <person name="Putnam N.H."/>
            <person name="Srivastava M."/>
            <person name="Hellsten U."/>
            <person name="Dirks B."/>
            <person name="Chapman J."/>
            <person name="Salamov A."/>
            <person name="Terry A."/>
            <person name="Shapiro H."/>
            <person name="Lindquist E."/>
            <person name="Kapitonov V.V."/>
            <person name="Jurka J."/>
            <person name="Genikhovich G."/>
            <person name="Grigoriev I.V."/>
            <person name="Lucas S.M."/>
            <person name="Steele R.E."/>
            <person name="Finnerty J.R."/>
            <person name="Technau U."/>
            <person name="Martindale M.Q."/>
            <person name="Rokhsar D.S."/>
        </authorList>
    </citation>
    <scope>NUCLEOTIDE SEQUENCE [LARGE SCALE GENOMIC DNA]</scope>
    <source>
        <strain evidence="8">CH2 X CH6</strain>
    </source>
</reference>
<dbReference type="Proteomes" id="UP000001593">
    <property type="component" value="Unassembled WGS sequence"/>
</dbReference>
<gene>
    <name evidence="7" type="ORF">NEMVEDRAFT_v1g196900</name>
</gene>
<dbReference type="eggNOG" id="KOG0192">
    <property type="taxonomic scope" value="Eukaryota"/>
</dbReference>
<comment type="subcellular location">
    <subcellularLocation>
        <location evidence="1">Cytoplasm</location>
    </subcellularLocation>
</comment>
<evidence type="ECO:0000256" key="1">
    <source>
        <dbReference type="ARBA" id="ARBA00004496"/>
    </source>
</evidence>
<keyword evidence="5" id="KW-0418">Kinase</keyword>
<sequence length="890" mass="101289">MVIILYPDKKGNFRSPKRLYYTYTMLAGEKTFEKQFRSFSSKIQYFRNCLEDAQKIISSLQKAYKDDMNSDVINAFISEQETQKFEEFVSKKAAILVVGQTNSGKSSLINELLGGTYLPTAEIPCTSRIVRICYSDNNYVEVQGPNGECVQGKQSFGKKRIPRDEIALDDDKKRSDAEWVRCVVKVGLNNSLLRGGHLELVDAPGMSENEVLDQIVQECIHGILQVVIYVIDGNSSLRTQDREFLFSLKERIDSIPIFFVCNKVDTNAKAAEFDRDSDDSDDDSSLDNVETKMRQAYKALVGYGLIDSDIQLEDCAAFHGISTHEVRKARHKKIHNQFTDAFEVMKSSFLTFLDNSLNANLGYTTDLLLRILQRIFDFYISRGPLRGDLESICRDIRGIQAVERTYFNKMCEYVKSNHTKLHNVMESSVNSSSENILKEAEEMEFAPIRIGNAVKRNEIINQCRDQIHKLVLLRVLNISLKEATKTLRVIAGQMKRKLDICLENAAKHDNLTNKLVTNQLHICYLNRRDIEEMINMGPIVNFSLMSRTFKTWDQLKRFATDVLSNVTGTEVNKSWKRKIAKNILDNVNFSEVSHRIIEVILTDNQASHETFQINTRCMEQLCKMADKQSDCQQMVVFEHAHSFAEVICRTEALMNTLLHPEVKLLEPLGRPGYRGTVYNCLVPAGRFGKCDVVAKQYKSVVSPNQFLALQQCMRSFDDADQHGILRPSSIVLVDITEACLYCRAKNVHLIDPRLTNVKLDGDYRSMLDISKPRDDSVPYPDGMAPFHVSAPPPPLIAFSTNTTQTAHHDVYALGILGWLLAMEKYIRPQYAQTVDVKEIYEATSRMAHPHFTVEIEANYEVFTGLMLDCFLGTISLWDLSNRLKKAIGAQ</sequence>
<dbReference type="GO" id="GO:0003924">
    <property type="term" value="F:GTPase activity"/>
    <property type="evidence" value="ECO:0000318"/>
    <property type="project" value="GO_Central"/>
</dbReference>
<evidence type="ECO:0000259" key="6">
    <source>
        <dbReference type="Pfam" id="PF00350"/>
    </source>
</evidence>
<dbReference type="Pfam" id="PF00350">
    <property type="entry name" value="Dynamin_N"/>
    <property type="match status" value="1"/>
</dbReference>
<dbReference type="InterPro" id="IPR051302">
    <property type="entry name" value="Dual_SerThr-Tyr_Kinase"/>
</dbReference>
<dbReference type="STRING" id="45351.A7RGQ2"/>
<evidence type="ECO:0000313" key="8">
    <source>
        <dbReference type="Proteomes" id="UP000001593"/>
    </source>
</evidence>
<dbReference type="PhylomeDB" id="A7RGQ2"/>
<evidence type="ECO:0000256" key="2">
    <source>
        <dbReference type="ARBA" id="ARBA00022490"/>
    </source>
</evidence>
<dbReference type="OMA" id="HGISTHE"/>
<dbReference type="PANTHER" id="PTHR46392">
    <property type="entry name" value="DUAL SERINE/THREONINE AND TYROSINE PROTEIN KINASE"/>
    <property type="match status" value="1"/>
</dbReference>
<keyword evidence="3" id="KW-0723">Serine/threonine-protein kinase</keyword>
<feature type="domain" description="Dynamin N-terminal" evidence="6">
    <location>
        <begin position="95"/>
        <end position="263"/>
    </location>
</feature>
<dbReference type="GO" id="GO:0004674">
    <property type="term" value="F:protein serine/threonine kinase activity"/>
    <property type="evidence" value="ECO:0007669"/>
    <property type="project" value="UniProtKB-KW"/>
</dbReference>
<keyword evidence="2" id="KW-0963">Cytoplasm</keyword>
<evidence type="ECO:0000313" key="7">
    <source>
        <dbReference type="EMBL" id="EDO49580.1"/>
    </source>
</evidence>